<feature type="active site" description="Nucleophile" evidence="4">
    <location>
        <position position="334"/>
    </location>
</feature>
<comment type="function">
    <text evidence="4">Catalyzes amidations at positions B, D, E, and G on adenosylcobyrinic A,C-diamide. NH(2) groups are provided by glutamine, and one molecule of ATP is hydrogenolyzed for each amidation.</text>
</comment>
<dbReference type="PATRIC" id="fig|29290.4.peg.65"/>
<dbReference type="Pfam" id="PF01656">
    <property type="entry name" value="CbiA"/>
    <property type="match status" value="1"/>
</dbReference>
<dbReference type="EMBL" id="LACI01000025">
    <property type="protein sequence ID" value="KJU87757.1"/>
    <property type="molecule type" value="Genomic_DNA"/>
</dbReference>
<comment type="caution">
    <text evidence="7">The sequence shown here is derived from an EMBL/GenBank/DDBJ whole genome shotgun (WGS) entry which is preliminary data.</text>
</comment>
<dbReference type="Pfam" id="PF07685">
    <property type="entry name" value="GATase_3"/>
    <property type="match status" value="1"/>
</dbReference>
<feature type="domain" description="CobB/CobQ-like glutamine amidotransferase" evidence="6">
    <location>
        <begin position="255"/>
        <end position="454"/>
    </location>
</feature>
<evidence type="ECO:0000259" key="6">
    <source>
        <dbReference type="Pfam" id="PF07685"/>
    </source>
</evidence>
<dbReference type="NCBIfam" id="NF001989">
    <property type="entry name" value="PRK00784.1"/>
    <property type="match status" value="1"/>
</dbReference>
<organism evidence="7 8">
    <name type="scientific">Candidatus Magnetobacterium bavaricum</name>
    <dbReference type="NCBI Taxonomy" id="29290"/>
    <lineage>
        <taxon>Bacteria</taxon>
        <taxon>Pseudomonadati</taxon>
        <taxon>Nitrospirota</taxon>
        <taxon>Thermodesulfovibrionia</taxon>
        <taxon>Thermodesulfovibrionales</taxon>
        <taxon>Candidatus Magnetobacteriaceae</taxon>
        <taxon>Candidatus Magnetobacterium</taxon>
    </lineage>
</organism>
<evidence type="ECO:0000256" key="4">
    <source>
        <dbReference type="HAMAP-Rule" id="MF_00028"/>
    </source>
</evidence>
<dbReference type="GO" id="GO:0009236">
    <property type="term" value="P:cobalamin biosynthetic process"/>
    <property type="evidence" value="ECO:0007669"/>
    <property type="project" value="UniProtKB-UniRule"/>
</dbReference>
<proteinExistence type="inferred from homology"/>
<reference evidence="7 8" key="1">
    <citation type="submission" date="2015-02" db="EMBL/GenBank/DDBJ databases">
        <title>Single-cell genomics of uncultivated deep-branching MTB reveals a conserved set of magnetosome genes.</title>
        <authorList>
            <person name="Kolinko S."/>
            <person name="Richter M."/>
            <person name="Glockner F.O."/>
            <person name="Brachmann A."/>
            <person name="Schuler D."/>
        </authorList>
    </citation>
    <scope>NUCLEOTIDE SEQUENCE [LARGE SCALE GENOMIC DNA]</scope>
    <source>
        <strain evidence="7">TM-1</strain>
    </source>
</reference>
<dbReference type="InterPro" id="IPR033949">
    <property type="entry name" value="CobQ_GATase1"/>
</dbReference>
<dbReference type="InterPro" id="IPR047045">
    <property type="entry name" value="CobQ_N"/>
</dbReference>
<comment type="similarity">
    <text evidence="4">Belongs to the CobB/CobQ family. CobQ subfamily.</text>
</comment>
<name>A0A0F3H0X5_9BACT</name>
<feature type="active site" evidence="4">
    <location>
        <position position="446"/>
    </location>
</feature>
<evidence type="ECO:0000256" key="1">
    <source>
        <dbReference type="ARBA" id="ARBA00004953"/>
    </source>
</evidence>
<gene>
    <name evidence="4" type="primary">cobQ</name>
    <name evidence="7" type="ORF">MBAV_000049</name>
</gene>
<dbReference type="PANTHER" id="PTHR21343:SF1">
    <property type="entry name" value="COBYRIC ACID SYNTHASE"/>
    <property type="match status" value="1"/>
</dbReference>
<dbReference type="AlphaFoldDB" id="A0A0F3H0X5"/>
<dbReference type="CDD" id="cd05389">
    <property type="entry name" value="CobQ_N"/>
    <property type="match status" value="1"/>
</dbReference>
<dbReference type="SUPFAM" id="SSF52540">
    <property type="entry name" value="P-loop containing nucleoside triphosphate hydrolases"/>
    <property type="match status" value="1"/>
</dbReference>
<dbReference type="GO" id="GO:0015420">
    <property type="term" value="F:ABC-type vitamin B12 transporter activity"/>
    <property type="evidence" value="ECO:0007669"/>
    <property type="project" value="UniProtKB-UniRule"/>
</dbReference>
<evidence type="ECO:0000313" key="7">
    <source>
        <dbReference type="EMBL" id="KJU87757.1"/>
    </source>
</evidence>
<dbReference type="Proteomes" id="UP000033423">
    <property type="component" value="Unassembled WGS sequence"/>
</dbReference>
<comment type="pathway">
    <text evidence="1 4">Cofactor biosynthesis; adenosylcobalamin biosynthesis.</text>
</comment>
<dbReference type="InterPro" id="IPR011698">
    <property type="entry name" value="GATase_3"/>
</dbReference>
<dbReference type="InterPro" id="IPR029062">
    <property type="entry name" value="Class_I_gatase-like"/>
</dbReference>
<dbReference type="PANTHER" id="PTHR21343">
    <property type="entry name" value="DETHIOBIOTIN SYNTHETASE"/>
    <property type="match status" value="1"/>
</dbReference>
<dbReference type="Gene3D" id="3.40.50.300">
    <property type="entry name" value="P-loop containing nucleotide triphosphate hydrolases"/>
    <property type="match status" value="1"/>
</dbReference>
<dbReference type="InterPro" id="IPR002586">
    <property type="entry name" value="CobQ/CobB/MinD/ParA_Nub-bd_dom"/>
</dbReference>
<sequence length="509" mass="55746">MSKCLMVQGTGSGVGKSLLVAALCRIFSRLGVRVAPFKSQNMALNSYITIEGGEIGRAQALQAQAAGIEPTIYINPILLKASGESGSQVILLGKVHANMSAQEYYRFRDKAWPYVELALERLSAQYDLIIIEGAGSPAEINLSDVEIVNMAVARHTNAPVLLVGDIDRGGVFASLYGTVALLPEDAHRIKGFIVNKFRGDPDILTSGIDMLSAKTGIPVLGVLPHVGNLRLPEEDGLAIDSYRHYKGAYRDRPIKIRVLRLKYISNFTDFDPFLYESDVELSYTIGEQQLLNSDLIIIPGSKNTISDLLSLRANKLEAVLRQAAKRGIPIVGICGGYQMLGRVLADPHCAESNVKEINGLGLLDISTTFDRTKTTRRVRADLIKIPWLQSDTACTGDAHFHDLQGYEIHMGQSHGQIGLLNVNSLDGAHHYADGSSRGNVWGTYLHGIFDNDAFRRALVNSLRARRSLPPLDVCVNYHQVMLDSLDTLAEVVKTHLDMEAIYKLVGLNT</sequence>
<dbReference type="SUPFAM" id="SSF52317">
    <property type="entry name" value="Class I glutamine amidotransferase-like"/>
    <property type="match status" value="1"/>
</dbReference>
<dbReference type="PROSITE" id="PS51274">
    <property type="entry name" value="GATASE_COBBQ"/>
    <property type="match status" value="1"/>
</dbReference>
<dbReference type="GO" id="GO:0003824">
    <property type="term" value="F:catalytic activity"/>
    <property type="evidence" value="ECO:0007669"/>
    <property type="project" value="InterPro"/>
</dbReference>
<dbReference type="UniPathway" id="UPA00148"/>
<dbReference type="Gene3D" id="3.40.50.880">
    <property type="match status" value="1"/>
</dbReference>
<keyword evidence="3 4" id="KW-0315">Glutamine amidotransferase</keyword>
<feature type="domain" description="CobQ/CobB/MinD/ParA nucleotide binding" evidence="5">
    <location>
        <begin position="5"/>
        <end position="232"/>
    </location>
</feature>
<keyword evidence="8" id="KW-1185">Reference proteome</keyword>
<keyword evidence="2 4" id="KW-0169">Cobalamin biosynthesis</keyword>
<accession>A0A0F3H0X5</accession>
<dbReference type="InterPro" id="IPR027417">
    <property type="entry name" value="P-loop_NTPase"/>
</dbReference>
<evidence type="ECO:0000259" key="5">
    <source>
        <dbReference type="Pfam" id="PF01656"/>
    </source>
</evidence>
<evidence type="ECO:0000313" key="8">
    <source>
        <dbReference type="Proteomes" id="UP000033423"/>
    </source>
</evidence>
<dbReference type="InterPro" id="IPR004459">
    <property type="entry name" value="CobQ_synth"/>
</dbReference>
<dbReference type="HAMAP" id="MF_00028">
    <property type="entry name" value="CobQ"/>
    <property type="match status" value="1"/>
</dbReference>
<evidence type="ECO:0000256" key="3">
    <source>
        <dbReference type="ARBA" id="ARBA00022962"/>
    </source>
</evidence>
<protein>
    <recommendedName>
        <fullName evidence="4">Cobyric acid synthase</fullName>
    </recommendedName>
</protein>
<dbReference type="NCBIfam" id="TIGR00313">
    <property type="entry name" value="cobQ"/>
    <property type="match status" value="1"/>
</dbReference>
<evidence type="ECO:0000256" key="2">
    <source>
        <dbReference type="ARBA" id="ARBA00022573"/>
    </source>
</evidence>
<dbReference type="CDD" id="cd01750">
    <property type="entry name" value="GATase1_CobQ"/>
    <property type="match status" value="1"/>
</dbReference>